<protein>
    <submittedName>
        <fullName evidence="1">Uncharacterized protein</fullName>
    </submittedName>
</protein>
<accession>A0A0F9RCK9</accession>
<reference evidence="1" key="1">
    <citation type="journal article" date="2015" name="Nature">
        <title>Complex archaea that bridge the gap between prokaryotes and eukaryotes.</title>
        <authorList>
            <person name="Spang A."/>
            <person name="Saw J.H."/>
            <person name="Jorgensen S.L."/>
            <person name="Zaremba-Niedzwiedzka K."/>
            <person name="Martijn J."/>
            <person name="Lind A.E."/>
            <person name="van Eijk R."/>
            <person name="Schleper C."/>
            <person name="Guy L."/>
            <person name="Ettema T.J."/>
        </authorList>
    </citation>
    <scope>NUCLEOTIDE SEQUENCE</scope>
</reference>
<dbReference type="AlphaFoldDB" id="A0A0F9RCK9"/>
<evidence type="ECO:0000313" key="1">
    <source>
        <dbReference type="EMBL" id="KKN22841.1"/>
    </source>
</evidence>
<proteinExistence type="predicted"/>
<dbReference type="EMBL" id="LAZR01003026">
    <property type="protein sequence ID" value="KKN22841.1"/>
    <property type="molecule type" value="Genomic_DNA"/>
</dbReference>
<gene>
    <name evidence="1" type="ORF">LCGC14_0911070</name>
</gene>
<name>A0A0F9RCK9_9ZZZZ</name>
<sequence length="59" mass="6767">MLTTDEYFRGVAELKEEAFIIVELLTAIKVLLENPLLRVPPVTLDMIFDPPIVKKEEKP</sequence>
<organism evidence="1">
    <name type="scientific">marine sediment metagenome</name>
    <dbReference type="NCBI Taxonomy" id="412755"/>
    <lineage>
        <taxon>unclassified sequences</taxon>
        <taxon>metagenomes</taxon>
        <taxon>ecological metagenomes</taxon>
    </lineage>
</organism>
<comment type="caution">
    <text evidence="1">The sequence shown here is derived from an EMBL/GenBank/DDBJ whole genome shotgun (WGS) entry which is preliminary data.</text>
</comment>